<evidence type="ECO:0000313" key="5">
    <source>
        <dbReference type="Proteomes" id="UP000036987"/>
    </source>
</evidence>
<feature type="domain" description="Ternary complex factor MIP1 leucine-zipper" evidence="3">
    <location>
        <begin position="49"/>
        <end position="116"/>
    </location>
</feature>
<dbReference type="Pfam" id="PF04784">
    <property type="entry name" value="DUF547"/>
    <property type="match status" value="1"/>
</dbReference>
<evidence type="ECO:0000259" key="2">
    <source>
        <dbReference type="Pfam" id="PF04784"/>
    </source>
</evidence>
<dbReference type="InterPro" id="IPR025757">
    <property type="entry name" value="MIP1_Leuzipper"/>
</dbReference>
<sequence>MGFVLKNMRIGGGRRRVVETPSPTELPPTSTDKDGKIGDCGGRNGRCSYRSQLEEEIQAMQEQLQEEMNINVALSNIIEQNTSEKIKFHHHLPDEIRQLLFGILTLEIDVCKLEEDRISMLLPDNPSFVTEIDDRLNFDFQDPNWISEEMIRCMRSIFIHLSQTEFEPSNLSSKYCVPSSPSVFLPSSSLSDSSLEVELQHVCRENQLNPYRVHWNKTKISIGVYSSATEVSWMTVGKNQLEYASGALKKIRLLVKKLKKVNPFNMSSNHRLAFWINIYNSLIMHAYLAYGVPKSQVKLFSLMQKASYIIGGQSISAAEIEYVILKMKSPLHRPQALITALRKLKTFKEHNFSFETPEPLVIFALSCGMHSSPAVRILTPRNISSELQNSLKDYIQASVCLSNKGKILIPKLVHYFAKERVKDSLMVDWICEFLSPDQVSAIQNSSSERKHRVSGARSFNILPFDSRFRYLFLPDDYGSGTW</sequence>
<keyword evidence="5" id="KW-1185">Reference proteome</keyword>
<dbReference type="InterPro" id="IPR006869">
    <property type="entry name" value="DUF547"/>
</dbReference>
<evidence type="ECO:0000313" key="4">
    <source>
        <dbReference type="EMBL" id="KMZ60081.1"/>
    </source>
</evidence>
<name>A0A0K9NTG4_ZOSMR</name>
<proteinExistence type="predicted"/>
<dbReference type="Pfam" id="PF14389">
    <property type="entry name" value="Lzipper-MIP1"/>
    <property type="match status" value="1"/>
</dbReference>
<comment type="caution">
    <text evidence="4">The sequence shown here is derived from an EMBL/GenBank/DDBJ whole genome shotgun (WGS) entry which is preliminary data.</text>
</comment>
<dbReference type="AlphaFoldDB" id="A0A0K9NTG4"/>
<protein>
    <recommendedName>
        <fullName evidence="6">DUF547 domain-containing protein</fullName>
    </recommendedName>
</protein>
<feature type="domain" description="DUF547" evidence="2">
    <location>
        <begin position="265"/>
        <end position="395"/>
    </location>
</feature>
<organism evidence="4 5">
    <name type="scientific">Zostera marina</name>
    <name type="common">Eelgrass</name>
    <dbReference type="NCBI Taxonomy" id="29655"/>
    <lineage>
        <taxon>Eukaryota</taxon>
        <taxon>Viridiplantae</taxon>
        <taxon>Streptophyta</taxon>
        <taxon>Embryophyta</taxon>
        <taxon>Tracheophyta</taxon>
        <taxon>Spermatophyta</taxon>
        <taxon>Magnoliopsida</taxon>
        <taxon>Liliopsida</taxon>
        <taxon>Zosteraceae</taxon>
        <taxon>Zostera</taxon>
    </lineage>
</organism>
<accession>A0A0K9NTG4</accession>
<dbReference type="Proteomes" id="UP000036987">
    <property type="component" value="Unassembled WGS sequence"/>
</dbReference>
<evidence type="ECO:0000256" key="1">
    <source>
        <dbReference type="SAM" id="MobiDB-lite"/>
    </source>
</evidence>
<evidence type="ECO:0008006" key="6">
    <source>
        <dbReference type="Google" id="ProtNLM"/>
    </source>
</evidence>
<reference evidence="5" key="1">
    <citation type="journal article" date="2016" name="Nature">
        <title>The genome of the seagrass Zostera marina reveals angiosperm adaptation to the sea.</title>
        <authorList>
            <person name="Olsen J.L."/>
            <person name="Rouze P."/>
            <person name="Verhelst B."/>
            <person name="Lin Y.-C."/>
            <person name="Bayer T."/>
            <person name="Collen J."/>
            <person name="Dattolo E."/>
            <person name="De Paoli E."/>
            <person name="Dittami S."/>
            <person name="Maumus F."/>
            <person name="Michel G."/>
            <person name="Kersting A."/>
            <person name="Lauritano C."/>
            <person name="Lohaus R."/>
            <person name="Toepel M."/>
            <person name="Tonon T."/>
            <person name="Vanneste K."/>
            <person name="Amirebrahimi M."/>
            <person name="Brakel J."/>
            <person name="Bostroem C."/>
            <person name="Chovatia M."/>
            <person name="Grimwood J."/>
            <person name="Jenkins J.W."/>
            <person name="Jueterbock A."/>
            <person name="Mraz A."/>
            <person name="Stam W.T."/>
            <person name="Tice H."/>
            <person name="Bornberg-Bauer E."/>
            <person name="Green P.J."/>
            <person name="Pearson G.A."/>
            <person name="Procaccini G."/>
            <person name="Duarte C.M."/>
            <person name="Schmutz J."/>
            <person name="Reusch T.B.H."/>
            <person name="Van de Peer Y."/>
        </authorList>
    </citation>
    <scope>NUCLEOTIDE SEQUENCE [LARGE SCALE GENOMIC DNA]</scope>
    <source>
        <strain evidence="5">cv. Finnish</strain>
    </source>
</reference>
<dbReference type="OrthoDB" id="418495at2759"/>
<feature type="compositionally biased region" description="Low complexity" evidence="1">
    <location>
        <begin position="19"/>
        <end position="30"/>
    </location>
</feature>
<dbReference type="OMA" id="ATIEFMT"/>
<dbReference type="EMBL" id="LFYR01001640">
    <property type="protein sequence ID" value="KMZ60081.1"/>
    <property type="molecule type" value="Genomic_DNA"/>
</dbReference>
<dbReference type="PANTHER" id="PTHR23054">
    <property type="entry name" value="TERNARY COMPLEX FACTOR MIP1, LEUCINE-ZIPPER-RELATED"/>
    <property type="match status" value="1"/>
</dbReference>
<dbReference type="PANTHER" id="PTHR23054:SF61">
    <property type="entry name" value="OS02G0153000 PROTEIN"/>
    <property type="match status" value="1"/>
</dbReference>
<gene>
    <name evidence="4" type="ORF">ZOSMA_60G00240</name>
</gene>
<evidence type="ECO:0000259" key="3">
    <source>
        <dbReference type="Pfam" id="PF14389"/>
    </source>
</evidence>
<feature type="region of interest" description="Disordered" evidence="1">
    <location>
        <begin position="14"/>
        <end position="36"/>
    </location>
</feature>